<keyword evidence="2" id="KW-1185">Reference proteome</keyword>
<gene>
    <name evidence="1" type="ORF">LSTR_LSTR001530</name>
</gene>
<evidence type="ECO:0000313" key="2">
    <source>
        <dbReference type="Proteomes" id="UP000291343"/>
    </source>
</evidence>
<protein>
    <submittedName>
        <fullName evidence="1">Uncharacterized protein</fullName>
    </submittedName>
</protein>
<dbReference type="Proteomes" id="UP000291343">
    <property type="component" value="Unassembled WGS sequence"/>
</dbReference>
<reference evidence="1 2" key="1">
    <citation type="journal article" date="2017" name="Gigascience">
        <title>Genome sequence of the small brown planthopper, Laodelphax striatellus.</title>
        <authorList>
            <person name="Zhu J."/>
            <person name="Jiang F."/>
            <person name="Wang X."/>
            <person name="Yang P."/>
            <person name="Bao Y."/>
            <person name="Zhao W."/>
            <person name="Wang W."/>
            <person name="Lu H."/>
            <person name="Wang Q."/>
            <person name="Cui N."/>
            <person name="Li J."/>
            <person name="Chen X."/>
            <person name="Luo L."/>
            <person name="Yu J."/>
            <person name="Kang L."/>
            <person name="Cui F."/>
        </authorList>
    </citation>
    <scope>NUCLEOTIDE SEQUENCE [LARGE SCALE GENOMIC DNA]</scope>
    <source>
        <strain evidence="1">Lst14</strain>
    </source>
</reference>
<dbReference type="InParanoid" id="A0A482XC50"/>
<dbReference type="OrthoDB" id="8197645at2759"/>
<dbReference type="EMBL" id="QKKF02012754">
    <property type="protein sequence ID" value="RZF43269.1"/>
    <property type="molecule type" value="Genomic_DNA"/>
</dbReference>
<dbReference type="AlphaFoldDB" id="A0A482XC50"/>
<sequence>MKIGGAFLSTLNEQGIDTSWLRLKTSAWIYTSGGLDILEADDEEDDRAVNLYITPPESGLLTDEDSAEKIWGGHIDNLLGRQLSAHAEIRGYNYNEKKNRLRFQKIMIKVHQTLLEILV</sequence>
<accession>A0A482XC50</accession>
<evidence type="ECO:0000313" key="1">
    <source>
        <dbReference type="EMBL" id="RZF43269.1"/>
    </source>
</evidence>
<organism evidence="1 2">
    <name type="scientific">Laodelphax striatellus</name>
    <name type="common">Small brown planthopper</name>
    <name type="synonym">Delphax striatella</name>
    <dbReference type="NCBI Taxonomy" id="195883"/>
    <lineage>
        <taxon>Eukaryota</taxon>
        <taxon>Metazoa</taxon>
        <taxon>Ecdysozoa</taxon>
        <taxon>Arthropoda</taxon>
        <taxon>Hexapoda</taxon>
        <taxon>Insecta</taxon>
        <taxon>Pterygota</taxon>
        <taxon>Neoptera</taxon>
        <taxon>Paraneoptera</taxon>
        <taxon>Hemiptera</taxon>
        <taxon>Auchenorrhyncha</taxon>
        <taxon>Fulgoroidea</taxon>
        <taxon>Delphacidae</taxon>
        <taxon>Criomorphinae</taxon>
        <taxon>Laodelphax</taxon>
    </lineage>
</organism>
<proteinExistence type="predicted"/>
<name>A0A482XC50_LAOST</name>
<comment type="caution">
    <text evidence="1">The sequence shown here is derived from an EMBL/GenBank/DDBJ whole genome shotgun (WGS) entry which is preliminary data.</text>
</comment>